<dbReference type="GO" id="GO:0003677">
    <property type="term" value="F:DNA binding"/>
    <property type="evidence" value="ECO:0007669"/>
    <property type="project" value="UniProtKB-KW"/>
</dbReference>
<dbReference type="InterPro" id="IPR039420">
    <property type="entry name" value="WalR-like"/>
</dbReference>
<feature type="modified residue" description="4-aspartylphosphate" evidence="5">
    <location>
        <position position="72"/>
    </location>
</feature>
<dbReference type="PANTHER" id="PTHR43214">
    <property type="entry name" value="TWO-COMPONENT RESPONSE REGULATOR"/>
    <property type="match status" value="1"/>
</dbReference>
<evidence type="ECO:0000256" key="5">
    <source>
        <dbReference type="PROSITE-ProRule" id="PRU00169"/>
    </source>
</evidence>
<dbReference type="CDD" id="cd06170">
    <property type="entry name" value="LuxR_C_like"/>
    <property type="match status" value="1"/>
</dbReference>
<dbReference type="Gene3D" id="3.40.50.2300">
    <property type="match status" value="1"/>
</dbReference>
<evidence type="ECO:0000313" key="8">
    <source>
        <dbReference type="EMBL" id="AGM40508.1"/>
    </source>
</evidence>
<evidence type="ECO:0000256" key="2">
    <source>
        <dbReference type="ARBA" id="ARBA00023015"/>
    </source>
</evidence>
<dbReference type="SMART" id="SM00448">
    <property type="entry name" value="REC"/>
    <property type="match status" value="1"/>
</dbReference>
<sequence>MQVVDSKEPPLGVTRPDRLLQIAILEDIQVIQDRFKSIIEQSDLASQVALAESNEQLEQLLNEGPLDVVLADLGLPDGSGLVSIQRVCALYPQCQVIVVSSLSDPETVTTALVMGAVGYIQKDDASIEVVEAIKQALSGGSPISASIARKIVEKMQFQPQLADPDADHGLTEREIEVLTVLSKGLSQAESAKALSMARTTLPVHVRNIYRKLQAHNRTEAIFEARNQGIIP</sequence>
<dbReference type="Pfam" id="PF00072">
    <property type="entry name" value="Response_reg"/>
    <property type="match status" value="1"/>
</dbReference>
<dbReference type="SUPFAM" id="SSF46894">
    <property type="entry name" value="C-terminal effector domain of the bipartite response regulators"/>
    <property type="match status" value="1"/>
</dbReference>
<dbReference type="eggNOG" id="COG2197">
    <property type="taxonomic scope" value="Bacteria"/>
</dbReference>
<dbReference type="CDD" id="cd17535">
    <property type="entry name" value="REC_NarL-like"/>
    <property type="match status" value="1"/>
</dbReference>
<dbReference type="EMBL" id="CP005963">
    <property type="protein sequence ID" value="AGM40508.1"/>
    <property type="molecule type" value="Genomic_DNA"/>
</dbReference>
<dbReference type="HOGENOM" id="CLU_000445_90_10_6"/>
<evidence type="ECO:0000256" key="3">
    <source>
        <dbReference type="ARBA" id="ARBA00023125"/>
    </source>
</evidence>
<reference evidence="8 9" key="1">
    <citation type="journal article" date="2013" name="Genome Announc.">
        <title>Draft Genome of Spiribacter salinus M19-40, an Abundant Gammaproteobacterium in Aquatic Hypersaline Environments.</title>
        <authorList>
            <person name="Leon M.J."/>
            <person name="Ghai R."/>
            <person name="Fernandez A.B."/>
            <person name="Sanchez-Porro C."/>
            <person name="Rodriguez-Valera F."/>
            <person name="Ventosa A."/>
        </authorList>
    </citation>
    <scope>NUCLEOTIDE SEQUENCE [LARGE SCALE GENOMIC DNA]</scope>
    <source>
        <strain evidence="8">M19-40</strain>
    </source>
</reference>
<dbReference type="InterPro" id="IPR011006">
    <property type="entry name" value="CheY-like_superfamily"/>
</dbReference>
<keyword evidence="3" id="KW-0238">DNA-binding</keyword>
<dbReference type="PANTHER" id="PTHR43214:SF41">
    <property type="entry name" value="NITRATE_NITRITE RESPONSE REGULATOR PROTEIN NARP"/>
    <property type="match status" value="1"/>
</dbReference>
<dbReference type="OrthoDB" id="9812260at2"/>
<keyword evidence="1 5" id="KW-0597">Phosphoprotein</keyword>
<evidence type="ECO:0000256" key="1">
    <source>
        <dbReference type="ARBA" id="ARBA00022553"/>
    </source>
</evidence>
<dbReference type="GO" id="GO:0006355">
    <property type="term" value="P:regulation of DNA-templated transcription"/>
    <property type="evidence" value="ECO:0007669"/>
    <property type="project" value="InterPro"/>
</dbReference>
<proteinExistence type="predicted"/>
<dbReference type="InterPro" id="IPR001789">
    <property type="entry name" value="Sig_transdc_resp-reg_receiver"/>
</dbReference>
<evidence type="ECO:0000313" key="9">
    <source>
        <dbReference type="Proteomes" id="UP000017881"/>
    </source>
</evidence>
<dbReference type="PROSITE" id="PS50110">
    <property type="entry name" value="RESPONSE_REGULATORY"/>
    <property type="match status" value="1"/>
</dbReference>
<dbReference type="Pfam" id="PF00196">
    <property type="entry name" value="GerE"/>
    <property type="match status" value="1"/>
</dbReference>
<dbReference type="SUPFAM" id="SSF52172">
    <property type="entry name" value="CheY-like"/>
    <property type="match status" value="1"/>
</dbReference>
<dbReference type="GO" id="GO:0000160">
    <property type="term" value="P:phosphorelay signal transduction system"/>
    <property type="evidence" value="ECO:0007669"/>
    <property type="project" value="InterPro"/>
</dbReference>
<keyword evidence="9" id="KW-1185">Reference proteome</keyword>
<dbReference type="InterPro" id="IPR000792">
    <property type="entry name" value="Tscrpt_reg_LuxR_C"/>
</dbReference>
<dbReference type="InterPro" id="IPR016032">
    <property type="entry name" value="Sig_transdc_resp-reg_C-effctor"/>
</dbReference>
<dbReference type="AlphaFoldDB" id="R4VLL7"/>
<organism evidence="8 9">
    <name type="scientific">Spiribacter salinus M19-40</name>
    <dbReference type="NCBI Taxonomy" id="1260251"/>
    <lineage>
        <taxon>Bacteria</taxon>
        <taxon>Pseudomonadati</taxon>
        <taxon>Pseudomonadota</taxon>
        <taxon>Gammaproteobacteria</taxon>
        <taxon>Chromatiales</taxon>
        <taxon>Ectothiorhodospiraceae</taxon>
        <taxon>Spiribacter</taxon>
    </lineage>
</organism>
<dbReference type="Proteomes" id="UP000017881">
    <property type="component" value="Chromosome"/>
</dbReference>
<dbReference type="PROSITE" id="PS50043">
    <property type="entry name" value="HTH_LUXR_2"/>
    <property type="match status" value="1"/>
</dbReference>
<evidence type="ECO:0000259" key="7">
    <source>
        <dbReference type="PROSITE" id="PS50110"/>
    </source>
</evidence>
<evidence type="ECO:0000256" key="4">
    <source>
        <dbReference type="ARBA" id="ARBA00023163"/>
    </source>
</evidence>
<evidence type="ECO:0000259" key="6">
    <source>
        <dbReference type="PROSITE" id="PS50043"/>
    </source>
</evidence>
<dbReference type="SMART" id="SM00421">
    <property type="entry name" value="HTH_LUXR"/>
    <property type="match status" value="1"/>
</dbReference>
<dbReference type="PRINTS" id="PR00038">
    <property type="entry name" value="HTHLUXR"/>
</dbReference>
<keyword evidence="2" id="KW-0805">Transcription regulation</keyword>
<accession>R4VLL7</accession>
<dbReference type="InterPro" id="IPR058245">
    <property type="entry name" value="NreC/VraR/RcsB-like_REC"/>
</dbReference>
<gene>
    <name evidence="8" type="ORF">SPISAL_02055</name>
</gene>
<name>R4VLL7_9GAMM</name>
<feature type="domain" description="Response regulatory" evidence="7">
    <location>
        <begin position="21"/>
        <end position="137"/>
    </location>
</feature>
<keyword evidence="4" id="KW-0804">Transcription</keyword>
<feature type="domain" description="HTH luxR-type" evidence="6">
    <location>
        <begin position="163"/>
        <end position="228"/>
    </location>
</feature>
<dbReference type="RefSeq" id="WP_016352815.1">
    <property type="nucleotide sequence ID" value="NC_021291.1"/>
</dbReference>
<protein>
    <submittedName>
        <fullName evidence="8">Response regulator</fullName>
    </submittedName>
</protein>
<dbReference type="KEGG" id="ssal:SPISAL_02055"/>